<dbReference type="AlphaFoldDB" id="A0A955RQA8"/>
<dbReference type="InterPro" id="IPR001789">
    <property type="entry name" value="Sig_transdc_resp-reg_receiver"/>
</dbReference>
<accession>A0A955RQA8</accession>
<protein>
    <submittedName>
        <fullName evidence="8">Response regulator</fullName>
    </submittedName>
</protein>
<dbReference type="GO" id="GO:0005829">
    <property type="term" value="C:cytosol"/>
    <property type="evidence" value="ECO:0007669"/>
    <property type="project" value="TreeGrafter"/>
</dbReference>
<evidence type="ECO:0000256" key="5">
    <source>
        <dbReference type="ARBA" id="ARBA00023163"/>
    </source>
</evidence>
<dbReference type="EMBL" id="JAGQKX010000059">
    <property type="protein sequence ID" value="MCA9390282.1"/>
    <property type="molecule type" value="Genomic_DNA"/>
</dbReference>
<sequence length="127" mass="14451">MEEKSLPKILLVEDEASLKELYRELLFSEGYMVDVADDGQMAYEKMKEGGYDLVLLDIRLPKMDGLQILEKLTPEEKSSNKKIIMLTNFSNEQVIKQAYELGASGYLMKSALNPDDVLHEVEAFLSK</sequence>
<keyword evidence="4" id="KW-0238">DNA-binding</keyword>
<dbReference type="InterPro" id="IPR011006">
    <property type="entry name" value="CheY-like_superfamily"/>
</dbReference>
<feature type="modified residue" description="4-aspartylphosphate" evidence="6">
    <location>
        <position position="57"/>
    </location>
</feature>
<keyword evidence="2" id="KW-0902">Two-component regulatory system</keyword>
<dbReference type="GO" id="GO:0006355">
    <property type="term" value="P:regulation of DNA-templated transcription"/>
    <property type="evidence" value="ECO:0007669"/>
    <property type="project" value="TreeGrafter"/>
</dbReference>
<dbReference type="PROSITE" id="PS50110">
    <property type="entry name" value="RESPONSE_REGULATORY"/>
    <property type="match status" value="1"/>
</dbReference>
<gene>
    <name evidence="8" type="ORF">KC571_02655</name>
</gene>
<evidence type="ECO:0000256" key="3">
    <source>
        <dbReference type="ARBA" id="ARBA00023015"/>
    </source>
</evidence>
<dbReference type="PANTHER" id="PTHR48111:SF1">
    <property type="entry name" value="TWO-COMPONENT RESPONSE REGULATOR ORR33"/>
    <property type="match status" value="1"/>
</dbReference>
<evidence type="ECO:0000256" key="2">
    <source>
        <dbReference type="ARBA" id="ARBA00023012"/>
    </source>
</evidence>
<reference evidence="8" key="1">
    <citation type="submission" date="2020-04" db="EMBL/GenBank/DDBJ databases">
        <authorList>
            <person name="Zhang T."/>
        </authorList>
    </citation>
    <scope>NUCLEOTIDE SEQUENCE</scope>
    <source>
        <strain evidence="8">HKST-UBA01</strain>
    </source>
</reference>
<evidence type="ECO:0000256" key="4">
    <source>
        <dbReference type="ARBA" id="ARBA00023125"/>
    </source>
</evidence>
<dbReference type="InterPro" id="IPR039420">
    <property type="entry name" value="WalR-like"/>
</dbReference>
<evidence type="ECO:0000256" key="1">
    <source>
        <dbReference type="ARBA" id="ARBA00022553"/>
    </source>
</evidence>
<dbReference type="GO" id="GO:0032993">
    <property type="term" value="C:protein-DNA complex"/>
    <property type="evidence" value="ECO:0007669"/>
    <property type="project" value="TreeGrafter"/>
</dbReference>
<dbReference type="PANTHER" id="PTHR48111">
    <property type="entry name" value="REGULATOR OF RPOS"/>
    <property type="match status" value="1"/>
</dbReference>
<evidence type="ECO:0000259" key="7">
    <source>
        <dbReference type="PROSITE" id="PS50110"/>
    </source>
</evidence>
<proteinExistence type="predicted"/>
<organism evidence="8 9">
    <name type="scientific">candidate division WWE3 bacterium</name>
    <dbReference type="NCBI Taxonomy" id="2053526"/>
    <lineage>
        <taxon>Bacteria</taxon>
        <taxon>Katanobacteria</taxon>
    </lineage>
</organism>
<dbReference type="SMART" id="SM00448">
    <property type="entry name" value="REC"/>
    <property type="match status" value="1"/>
</dbReference>
<dbReference type="Pfam" id="PF00072">
    <property type="entry name" value="Response_reg"/>
    <property type="match status" value="1"/>
</dbReference>
<name>A0A955RQA8_UNCKA</name>
<dbReference type="SUPFAM" id="SSF52172">
    <property type="entry name" value="CheY-like"/>
    <property type="match status" value="1"/>
</dbReference>
<keyword evidence="5" id="KW-0804">Transcription</keyword>
<evidence type="ECO:0000313" key="8">
    <source>
        <dbReference type="EMBL" id="MCA9390282.1"/>
    </source>
</evidence>
<keyword evidence="1 6" id="KW-0597">Phosphoprotein</keyword>
<keyword evidence="3" id="KW-0805">Transcription regulation</keyword>
<evidence type="ECO:0000256" key="6">
    <source>
        <dbReference type="PROSITE-ProRule" id="PRU00169"/>
    </source>
</evidence>
<comment type="caution">
    <text evidence="8">The sequence shown here is derived from an EMBL/GenBank/DDBJ whole genome shotgun (WGS) entry which is preliminary data.</text>
</comment>
<dbReference type="GO" id="GO:0000156">
    <property type="term" value="F:phosphorelay response regulator activity"/>
    <property type="evidence" value="ECO:0007669"/>
    <property type="project" value="TreeGrafter"/>
</dbReference>
<feature type="domain" description="Response regulatory" evidence="7">
    <location>
        <begin position="8"/>
        <end position="124"/>
    </location>
</feature>
<dbReference type="GO" id="GO:0000976">
    <property type="term" value="F:transcription cis-regulatory region binding"/>
    <property type="evidence" value="ECO:0007669"/>
    <property type="project" value="TreeGrafter"/>
</dbReference>
<dbReference type="CDD" id="cd00156">
    <property type="entry name" value="REC"/>
    <property type="match status" value="1"/>
</dbReference>
<dbReference type="Gene3D" id="3.40.50.2300">
    <property type="match status" value="1"/>
</dbReference>
<evidence type="ECO:0000313" key="9">
    <source>
        <dbReference type="Proteomes" id="UP000701698"/>
    </source>
</evidence>
<dbReference type="Proteomes" id="UP000701698">
    <property type="component" value="Unassembled WGS sequence"/>
</dbReference>
<reference evidence="8" key="2">
    <citation type="journal article" date="2021" name="Microbiome">
        <title>Successional dynamics and alternative stable states in a saline activated sludge microbial community over 9 years.</title>
        <authorList>
            <person name="Wang Y."/>
            <person name="Ye J."/>
            <person name="Ju F."/>
            <person name="Liu L."/>
            <person name="Boyd J.A."/>
            <person name="Deng Y."/>
            <person name="Parks D.H."/>
            <person name="Jiang X."/>
            <person name="Yin X."/>
            <person name="Woodcroft B.J."/>
            <person name="Tyson G.W."/>
            <person name="Hugenholtz P."/>
            <person name="Polz M.F."/>
            <person name="Zhang T."/>
        </authorList>
    </citation>
    <scope>NUCLEOTIDE SEQUENCE</scope>
    <source>
        <strain evidence="8">HKST-UBA01</strain>
    </source>
</reference>